<dbReference type="AlphaFoldDB" id="A0A1H8LI71"/>
<dbReference type="Proteomes" id="UP000198775">
    <property type="component" value="Unassembled WGS sequence"/>
</dbReference>
<gene>
    <name evidence="1" type="ORF">SAMN05216388_1007144</name>
</gene>
<name>A0A1H8LI71_9EURY</name>
<evidence type="ECO:0000313" key="2">
    <source>
        <dbReference type="Proteomes" id="UP000198775"/>
    </source>
</evidence>
<dbReference type="RefSeq" id="WP_092659571.1">
    <property type="nucleotide sequence ID" value="NZ_FOCX01000007.1"/>
</dbReference>
<dbReference type="OrthoDB" id="241820at2157"/>
<keyword evidence="2" id="KW-1185">Reference proteome</keyword>
<evidence type="ECO:0000313" key="1">
    <source>
        <dbReference type="EMBL" id="SEO04844.1"/>
    </source>
</evidence>
<dbReference type="EMBL" id="FOCX01000007">
    <property type="protein sequence ID" value="SEO04844.1"/>
    <property type="molecule type" value="Genomic_DNA"/>
</dbReference>
<sequence>MHDEVVPRVGAILLLALVGLGAGWAGASLGVGAPLTETGHQPSVVVSETGVTVSDGTQETTILDNMTAVESLRIQDQDGHLTVDTERAPRLTEAKRERALAIARENETVQRRLAAMDAYELAVEPIKGIPAEAMSQSTFEASYTNVTAVEESEGTFTVAFDENVSIERSGDGVTITPGDQRYVENDVNVEIRKPDSDDVVAEAQVNLPEERVVIVTDE</sequence>
<proteinExistence type="predicted"/>
<reference evidence="2" key="1">
    <citation type="submission" date="2016-10" db="EMBL/GenBank/DDBJ databases">
        <authorList>
            <person name="Varghese N."/>
            <person name="Submissions S."/>
        </authorList>
    </citation>
    <scope>NUCLEOTIDE SEQUENCE [LARGE SCALE GENOMIC DNA]</scope>
    <source>
        <strain evidence="2">IBRC-M 10043</strain>
    </source>
</reference>
<organism evidence="1 2">
    <name type="scientific">Halorientalis persicus</name>
    <dbReference type="NCBI Taxonomy" id="1367881"/>
    <lineage>
        <taxon>Archaea</taxon>
        <taxon>Methanobacteriati</taxon>
        <taxon>Methanobacteriota</taxon>
        <taxon>Stenosarchaea group</taxon>
        <taxon>Halobacteria</taxon>
        <taxon>Halobacteriales</taxon>
        <taxon>Haloarculaceae</taxon>
        <taxon>Halorientalis</taxon>
    </lineage>
</organism>
<accession>A0A1H8LI71</accession>
<protein>
    <submittedName>
        <fullName evidence="1">Uncharacterized protein</fullName>
    </submittedName>
</protein>